<gene>
    <name evidence="1" type="ORF">PEf771_148</name>
</gene>
<organism evidence="1 2">
    <name type="scientific">Enterococcus phage PEf771</name>
    <dbReference type="NCBI Taxonomy" id="2601638"/>
    <lineage>
        <taxon>Viruses</taxon>
        <taxon>Duplodnaviria</taxon>
        <taxon>Heunggongvirae</taxon>
        <taxon>Uroviricota</taxon>
        <taxon>Caudoviricetes</taxon>
        <taxon>Herelleviridae</taxon>
        <taxon>Brockvirinae</taxon>
        <taxon>Schiekvirus</taxon>
        <taxon>Schiekvirus Pef771</taxon>
    </lineage>
</organism>
<reference evidence="1 2" key="1">
    <citation type="submission" date="2019-07" db="EMBL/GenBank/DDBJ databases">
        <title>Characteristics and whole genome analysis of the Enterococcus faecalis phage PEf771.</title>
        <authorList>
            <person name="Xiang Y."/>
            <person name="Ji X."/>
            <person name="Wei Y."/>
            <person name="Song F."/>
            <person name="Li W."/>
            <person name="Yang X."/>
        </authorList>
    </citation>
    <scope>NUCLEOTIDE SEQUENCE [LARGE SCALE GENOMIC DNA]</scope>
</reference>
<proteinExistence type="predicted"/>
<dbReference type="Proteomes" id="UP000322060">
    <property type="component" value="Segment"/>
</dbReference>
<evidence type="ECO:0000313" key="2">
    <source>
        <dbReference type="Proteomes" id="UP000322060"/>
    </source>
</evidence>
<sequence length="101" mass="11736">MEIEELKSKLEANQAIITDVCLIKKADGTINKKLANFLDLSVCDKKTFKFSTIRVKTSEIDDIIIYHHRKRLNSVNNILADNIRIQKRLENQLKLLQGKRK</sequence>
<dbReference type="EMBL" id="MN241318">
    <property type="protein sequence ID" value="QEP29562.1"/>
    <property type="molecule type" value="Genomic_DNA"/>
</dbReference>
<evidence type="ECO:0000313" key="1">
    <source>
        <dbReference type="EMBL" id="QEP29562.1"/>
    </source>
</evidence>
<accession>A0A5C2H4X7</accession>
<keyword evidence="2" id="KW-1185">Reference proteome</keyword>
<name>A0A5C2H4X7_9CAUD</name>
<protein>
    <submittedName>
        <fullName evidence="1">Uncharacterized protein</fullName>
    </submittedName>
</protein>